<protein>
    <submittedName>
        <fullName evidence="1">Phage tail terminator-like protein</fullName>
    </submittedName>
</protein>
<evidence type="ECO:0000313" key="1">
    <source>
        <dbReference type="EMBL" id="MCZ4331103.1"/>
    </source>
</evidence>
<dbReference type="Pfam" id="PF13554">
    <property type="entry name" value="Phage_tail_terminator_5"/>
    <property type="match status" value="1"/>
</dbReference>
<sequence length="136" mass="14566">MKAIIRAAFEKTLADWAAAQTPAIPVAFENVAFKPPATGPYLRCFLLPADTVDNTMAGQLSEYRGLFQVNVVCPAGTGPTAAEALTAAIAAQYPAKARMTFAGFTVMVATPMRERPALQDTSTYTIPMDCRYTAVQ</sequence>
<organism evidence="1 2">
    <name type="scientific">Castellaniella denitrificans</name>
    <dbReference type="NCBI Taxonomy" id="56119"/>
    <lineage>
        <taxon>Bacteria</taxon>
        <taxon>Pseudomonadati</taxon>
        <taxon>Pseudomonadota</taxon>
        <taxon>Betaproteobacteria</taxon>
        <taxon>Burkholderiales</taxon>
        <taxon>Alcaligenaceae</taxon>
        <taxon>Castellaniella</taxon>
    </lineage>
</organism>
<dbReference type="InterPro" id="IPR025395">
    <property type="entry name" value="Phage_tail_terminator-like"/>
</dbReference>
<dbReference type="RefSeq" id="WP_269360250.1">
    <property type="nucleotide sequence ID" value="NZ_JAPWHE010000014.1"/>
</dbReference>
<gene>
    <name evidence="1" type="ORF">O4H32_14225</name>
</gene>
<reference evidence="1" key="1">
    <citation type="submission" date="2022-12" db="EMBL/GenBank/DDBJ databases">
        <title>Bacterial isolates from different developmental stages of Nematostella vectensis.</title>
        <authorList>
            <person name="Fraune S."/>
        </authorList>
    </citation>
    <scope>NUCLEOTIDE SEQUENCE</scope>
    <source>
        <strain evidence="1">G21619-S1</strain>
    </source>
</reference>
<dbReference type="EMBL" id="JAPWHE010000014">
    <property type="protein sequence ID" value="MCZ4331103.1"/>
    <property type="molecule type" value="Genomic_DNA"/>
</dbReference>
<keyword evidence="2" id="KW-1185">Reference proteome</keyword>
<name>A0ABT4M709_9BURK</name>
<evidence type="ECO:0000313" key="2">
    <source>
        <dbReference type="Proteomes" id="UP001068379"/>
    </source>
</evidence>
<comment type="caution">
    <text evidence="1">The sequence shown here is derived from an EMBL/GenBank/DDBJ whole genome shotgun (WGS) entry which is preliminary data.</text>
</comment>
<dbReference type="Gene3D" id="3.30.2000.20">
    <property type="match status" value="1"/>
</dbReference>
<accession>A0ABT4M709</accession>
<dbReference type="Proteomes" id="UP001068379">
    <property type="component" value="Unassembled WGS sequence"/>
</dbReference>
<proteinExistence type="predicted"/>